<organism evidence="1 2">
    <name type="scientific">Iris pallida</name>
    <name type="common">Sweet iris</name>
    <dbReference type="NCBI Taxonomy" id="29817"/>
    <lineage>
        <taxon>Eukaryota</taxon>
        <taxon>Viridiplantae</taxon>
        <taxon>Streptophyta</taxon>
        <taxon>Embryophyta</taxon>
        <taxon>Tracheophyta</taxon>
        <taxon>Spermatophyta</taxon>
        <taxon>Magnoliopsida</taxon>
        <taxon>Liliopsida</taxon>
        <taxon>Asparagales</taxon>
        <taxon>Iridaceae</taxon>
        <taxon>Iridoideae</taxon>
        <taxon>Irideae</taxon>
        <taxon>Iris</taxon>
    </lineage>
</organism>
<name>A0AAX6G6I5_IRIPA</name>
<sequence length="88" mass="9980">MCIFFFSSQYATRLAARTCTSVARLRAWSARTHAKTLRLITRLLRIMLTSQISIVTKISDSSNCLWNFPWVASFWLAICLCNNGSISS</sequence>
<evidence type="ECO:0000313" key="2">
    <source>
        <dbReference type="Proteomes" id="UP001140949"/>
    </source>
</evidence>
<reference evidence="1" key="2">
    <citation type="submission" date="2023-04" db="EMBL/GenBank/DDBJ databases">
        <authorList>
            <person name="Bruccoleri R.E."/>
            <person name="Oakeley E.J."/>
            <person name="Faust A.-M."/>
            <person name="Dessus-Babus S."/>
            <person name="Altorfer M."/>
            <person name="Burckhardt D."/>
            <person name="Oertli M."/>
            <person name="Naumann U."/>
            <person name="Petersen F."/>
            <person name="Wong J."/>
        </authorList>
    </citation>
    <scope>NUCLEOTIDE SEQUENCE</scope>
    <source>
        <strain evidence="1">GSM-AAB239-AS_SAM_17_03QT</strain>
        <tissue evidence="1">Leaf</tissue>
    </source>
</reference>
<gene>
    <name evidence="1" type="ORF">M6B38_128360</name>
</gene>
<dbReference type="EMBL" id="JANAVB010022596">
    <property type="protein sequence ID" value="KAJ6823957.1"/>
    <property type="molecule type" value="Genomic_DNA"/>
</dbReference>
<comment type="caution">
    <text evidence="1">The sequence shown here is derived from an EMBL/GenBank/DDBJ whole genome shotgun (WGS) entry which is preliminary data.</text>
</comment>
<proteinExistence type="predicted"/>
<reference evidence="1" key="1">
    <citation type="journal article" date="2023" name="GigaByte">
        <title>Genome assembly of the bearded iris, Iris pallida Lam.</title>
        <authorList>
            <person name="Bruccoleri R.E."/>
            <person name="Oakeley E.J."/>
            <person name="Faust A.M.E."/>
            <person name="Altorfer M."/>
            <person name="Dessus-Babus S."/>
            <person name="Burckhardt D."/>
            <person name="Oertli M."/>
            <person name="Naumann U."/>
            <person name="Petersen F."/>
            <person name="Wong J."/>
        </authorList>
    </citation>
    <scope>NUCLEOTIDE SEQUENCE</scope>
    <source>
        <strain evidence="1">GSM-AAB239-AS_SAM_17_03QT</strain>
    </source>
</reference>
<keyword evidence="2" id="KW-1185">Reference proteome</keyword>
<dbReference type="AlphaFoldDB" id="A0AAX6G6I5"/>
<protein>
    <recommendedName>
        <fullName evidence="3">Secreted protein</fullName>
    </recommendedName>
</protein>
<evidence type="ECO:0000313" key="1">
    <source>
        <dbReference type="EMBL" id="KAJ6823957.1"/>
    </source>
</evidence>
<evidence type="ECO:0008006" key="3">
    <source>
        <dbReference type="Google" id="ProtNLM"/>
    </source>
</evidence>
<dbReference type="Proteomes" id="UP001140949">
    <property type="component" value="Unassembled WGS sequence"/>
</dbReference>
<accession>A0AAX6G6I5</accession>